<dbReference type="KEGG" id="dfc:DFI_06895"/>
<name>A0A221SVT8_9DEIO</name>
<evidence type="ECO:0000313" key="3">
    <source>
        <dbReference type="Proteomes" id="UP000259030"/>
    </source>
</evidence>
<organism evidence="2 3">
    <name type="scientific">Deinococcus ficus</name>
    <dbReference type="NCBI Taxonomy" id="317577"/>
    <lineage>
        <taxon>Bacteria</taxon>
        <taxon>Thermotogati</taxon>
        <taxon>Deinococcota</taxon>
        <taxon>Deinococci</taxon>
        <taxon>Deinococcales</taxon>
        <taxon>Deinococcaceae</taxon>
        <taxon>Deinococcus</taxon>
    </lineage>
</organism>
<feature type="domain" description="Phospholipase/carboxylesterase/thioesterase" evidence="1">
    <location>
        <begin position="67"/>
        <end position="188"/>
    </location>
</feature>
<dbReference type="Proteomes" id="UP000259030">
    <property type="component" value="Chromosome"/>
</dbReference>
<evidence type="ECO:0000313" key="2">
    <source>
        <dbReference type="EMBL" id="ASN80764.1"/>
    </source>
</evidence>
<dbReference type="SUPFAM" id="SSF53474">
    <property type="entry name" value="alpha/beta-Hydrolases"/>
    <property type="match status" value="1"/>
</dbReference>
<sequence>MNTNWIHHLDRGTGPWTLLHLHGTGGNETQLRGLGREIAPDATLLGVRGRSLDEGFPRFFRRFTAVRYDQAQIREEAAALAQFVQDAAQAYGLDPAKVLTLGYSNGANMALAALALQPQTFQGGLFLRPVMPLDDPPGADLSHARALILHGARDPYAAHAGAVTPYLTHSGAQVEEHTLNAGHELSQADVTLGAQWWARQTQ</sequence>
<accession>A0A221SVT8</accession>
<dbReference type="InterPro" id="IPR029058">
    <property type="entry name" value="AB_hydrolase_fold"/>
</dbReference>
<keyword evidence="3" id="KW-1185">Reference proteome</keyword>
<dbReference type="RefSeq" id="WP_027462645.1">
    <property type="nucleotide sequence ID" value="NZ_CP021081.1"/>
</dbReference>
<dbReference type="AlphaFoldDB" id="A0A221SVT8"/>
<dbReference type="Pfam" id="PF02230">
    <property type="entry name" value="Abhydrolase_2"/>
    <property type="match status" value="1"/>
</dbReference>
<dbReference type="Gene3D" id="3.40.50.1820">
    <property type="entry name" value="alpha/beta hydrolase"/>
    <property type="match status" value="1"/>
</dbReference>
<dbReference type="GO" id="GO:0016787">
    <property type="term" value="F:hydrolase activity"/>
    <property type="evidence" value="ECO:0007669"/>
    <property type="project" value="InterPro"/>
</dbReference>
<proteinExistence type="predicted"/>
<protein>
    <submittedName>
        <fullName evidence="2">Esterase</fullName>
    </submittedName>
</protein>
<dbReference type="STRING" id="317577.GCA_000419625_02537"/>
<dbReference type="EMBL" id="CP021081">
    <property type="protein sequence ID" value="ASN80764.1"/>
    <property type="molecule type" value="Genomic_DNA"/>
</dbReference>
<gene>
    <name evidence="2" type="ORF">DFI_06895</name>
</gene>
<evidence type="ECO:0000259" key="1">
    <source>
        <dbReference type="Pfam" id="PF02230"/>
    </source>
</evidence>
<dbReference type="InterPro" id="IPR003140">
    <property type="entry name" value="PLipase/COase/thioEstase"/>
</dbReference>
<reference evidence="2 3" key="1">
    <citation type="submission" date="2017-05" db="EMBL/GenBank/DDBJ databases">
        <title>The complete genome sequence of Deinococcus ficus isolated from the rhizosphere of the Ficus religiosa L. in Taiwan.</title>
        <authorList>
            <person name="Wu K.-M."/>
            <person name="Liao T.-L."/>
            <person name="Liu Y.-M."/>
            <person name="Young C.-C."/>
            <person name="Tsai S.-F."/>
        </authorList>
    </citation>
    <scope>NUCLEOTIDE SEQUENCE [LARGE SCALE GENOMIC DNA]</scope>
    <source>
        <strain evidence="2 3">CC-FR2-10</strain>
    </source>
</reference>